<keyword evidence="2" id="KW-1133">Transmembrane helix</keyword>
<accession>A0A1H1Y715</accession>
<feature type="transmembrane region" description="Helical" evidence="2">
    <location>
        <begin position="156"/>
        <end position="179"/>
    </location>
</feature>
<name>A0A1H1Y715_9ACTN</name>
<dbReference type="Pfam" id="PF13367">
    <property type="entry name" value="PrsW-protease"/>
    <property type="match status" value="1"/>
</dbReference>
<gene>
    <name evidence="3" type="ORF">SAMN04488543_3200</name>
</gene>
<dbReference type="PANTHER" id="PTHR36844:SF1">
    <property type="entry name" value="PROTEASE PRSW"/>
    <property type="match status" value="1"/>
</dbReference>
<evidence type="ECO:0000313" key="4">
    <source>
        <dbReference type="Proteomes" id="UP000199092"/>
    </source>
</evidence>
<organism evidence="3 4">
    <name type="scientific">Friedmanniella luteola</name>
    <dbReference type="NCBI Taxonomy" id="546871"/>
    <lineage>
        <taxon>Bacteria</taxon>
        <taxon>Bacillati</taxon>
        <taxon>Actinomycetota</taxon>
        <taxon>Actinomycetes</taxon>
        <taxon>Propionibacteriales</taxon>
        <taxon>Nocardioidaceae</taxon>
        <taxon>Friedmanniella</taxon>
    </lineage>
</organism>
<evidence type="ECO:0000256" key="1">
    <source>
        <dbReference type="SAM" id="MobiDB-lite"/>
    </source>
</evidence>
<dbReference type="OrthoDB" id="9785431at2"/>
<feature type="transmembrane region" description="Helical" evidence="2">
    <location>
        <begin position="113"/>
        <end position="136"/>
    </location>
</feature>
<keyword evidence="4" id="KW-1185">Reference proteome</keyword>
<dbReference type="PANTHER" id="PTHR36844">
    <property type="entry name" value="PROTEASE PRSW"/>
    <property type="match status" value="1"/>
</dbReference>
<dbReference type="InterPro" id="IPR026898">
    <property type="entry name" value="PrsW"/>
</dbReference>
<dbReference type="AlphaFoldDB" id="A0A1H1Y715"/>
<proteinExistence type="predicted"/>
<dbReference type="RefSeq" id="WP_091414028.1">
    <property type="nucleotide sequence ID" value="NZ_LT629749.1"/>
</dbReference>
<keyword evidence="2" id="KW-0812">Transmembrane</keyword>
<feature type="transmembrane region" description="Helical" evidence="2">
    <location>
        <begin position="83"/>
        <end position="104"/>
    </location>
</feature>
<feature type="transmembrane region" description="Helical" evidence="2">
    <location>
        <begin position="43"/>
        <end position="63"/>
    </location>
</feature>
<feature type="region of interest" description="Disordered" evidence="1">
    <location>
        <begin position="465"/>
        <end position="498"/>
    </location>
</feature>
<dbReference type="GO" id="GO:0008233">
    <property type="term" value="F:peptidase activity"/>
    <property type="evidence" value="ECO:0007669"/>
    <property type="project" value="InterPro"/>
</dbReference>
<feature type="transmembrane region" description="Helical" evidence="2">
    <location>
        <begin position="299"/>
        <end position="322"/>
    </location>
</feature>
<sequence>MSVASSERRALARGDRRAFARNGLPAEVDPATPLPKRLLRSRLFWLSVVVLLGYLACAALLYRQVVPDQEVPGGTVPGLGTEALPIAAKYAAITAVPLSLVFLWADRFRPQRIWVWLMTFGWGAFVATFISAQVNTWAASQLSIAGDGDPATGPRAAIFVAPFVEEAAKGTVLFWLAILMRYQWVSRLSGIVLAGLSGAAFAFVENILYYGRAYRYAARTFGQVPPLEALQQLFLLRGVLTFFGHPLFTSMLGIGLAVALRSKSKTVRVVAPLAGYLGAVFLHMAFNTTASLTQGRSQFFVYLFVALPLVVGLVVFVVRQLLREGRLIRDRLVDYVRVGWLPEGDPAALSRLRTRSKAVWHALFLGPDPLLATLRMQRAVTELAYLRDAMVRGLVDQTGVQREKALLGRIRALRSLAVTQPTGRAAYPSFRRRRAAEAVGGYAPASYPGPAGLGGNYPAPVMTAAAPPPGVPPSATAPLGQTATQYSEVDPTWKPPGE</sequence>
<dbReference type="STRING" id="546871.SAMN04488543_3200"/>
<feature type="transmembrane region" description="Helical" evidence="2">
    <location>
        <begin position="234"/>
        <end position="260"/>
    </location>
</feature>
<dbReference type="EMBL" id="LT629749">
    <property type="protein sequence ID" value="SDT17019.1"/>
    <property type="molecule type" value="Genomic_DNA"/>
</dbReference>
<feature type="transmembrane region" description="Helical" evidence="2">
    <location>
        <begin position="191"/>
        <end position="211"/>
    </location>
</feature>
<dbReference type="Proteomes" id="UP000199092">
    <property type="component" value="Chromosome I"/>
</dbReference>
<evidence type="ECO:0000256" key="2">
    <source>
        <dbReference type="SAM" id="Phobius"/>
    </source>
</evidence>
<keyword evidence="2" id="KW-0472">Membrane</keyword>
<reference evidence="3 4" key="1">
    <citation type="submission" date="2016-10" db="EMBL/GenBank/DDBJ databases">
        <authorList>
            <person name="de Groot N.N."/>
        </authorList>
    </citation>
    <scope>NUCLEOTIDE SEQUENCE [LARGE SCALE GENOMIC DNA]</scope>
    <source>
        <strain evidence="3 4">DSM 21741</strain>
    </source>
</reference>
<feature type="transmembrane region" description="Helical" evidence="2">
    <location>
        <begin position="267"/>
        <end position="287"/>
    </location>
</feature>
<evidence type="ECO:0000313" key="3">
    <source>
        <dbReference type="EMBL" id="SDT17019.1"/>
    </source>
</evidence>
<protein>
    <submittedName>
        <fullName evidence="3">Membrane proteinase PrsW, cleaves anti-sigma factor RsiW, M82 family</fullName>
    </submittedName>
</protein>